<evidence type="ECO:0000259" key="15">
    <source>
        <dbReference type="PROSITE" id="PS50835"/>
    </source>
</evidence>
<dbReference type="CTD" id="83416"/>
<dbReference type="GO" id="GO:0009897">
    <property type="term" value="C:external side of plasma membrane"/>
    <property type="evidence" value="ECO:0007669"/>
    <property type="project" value="TreeGrafter"/>
</dbReference>
<dbReference type="SMART" id="SM00409">
    <property type="entry name" value="IG"/>
    <property type="match status" value="8"/>
</dbReference>
<dbReference type="InterPro" id="IPR003599">
    <property type="entry name" value="Ig_sub"/>
</dbReference>
<dbReference type="CDD" id="cd00096">
    <property type="entry name" value="Ig"/>
    <property type="match status" value="3"/>
</dbReference>
<dbReference type="GeneID" id="103257264"/>
<dbReference type="STRING" id="1868482.ENSTSYP00000011782"/>
<evidence type="ECO:0000256" key="13">
    <source>
        <dbReference type="SAM" id="Phobius"/>
    </source>
</evidence>
<feature type="domain" description="Ig-like" evidence="15">
    <location>
        <begin position="665"/>
        <end position="750"/>
    </location>
</feature>
<evidence type="ECO:0000313" key="16">
    <source>
        <dbReference type="Proteomes" id="UP000189704"/>
    </source>
</evidence>
<protein>
    <submittedName>
        <fullName evidence="17">Fc receptor-like protein 5</fullName>
    </submittedName>
</protein>
<sequence length="1174" mass="129369">MLPWVTLLVLAPINGQFAPSHKSVISLNPPWTTVFQGEKVTLTCNGFHLYVPEKTTWYRSYHGEEIQRGNTLEVHESGKYRCQTQGSLISNSVHLVFSSALLILQAPLSVFQGDSVVLRCQAKVGVAPKTIKKNDEVLASLNKNSNFYIHNASLKDNGVYYCIGSKEKCCSVISNRVNIEVQELFPRPELTASPFLLMDGSSMTLTCKTQLPPERPNVQLQFRFFRERQTLGSGWSSSHTLWITAVWTEDSGFYWCEAETVTHTVRKQSPRFMIHVQSVDVKVQIRTFPASGSVFEGQELVFICSVHGVTGSVIIFWYKIVNNLGKGTRIQSSPEARLKISSVRSSDAGEYFCAVKNKNRYFHSKPVTRQKQLLMNFLSLSVPVPHPVLTLSSPEDLAFEGAMVTLSCTVQRGSLPILYNFYHENNLLWRNLIHSERGATFNFSLTAKDSGNYYCTADNGMGPQLSKAVSLFITIPVSRPVLTLRTPRAQTVVGDMVELHCEALRGSPILYRFYHEDVTLRSSSALSGGGASFNFSLTAGHSGSYSCMAENGLGAQLSDTILLSVIVPVSHPVLTFRNLGAQAVVGDVVELHCEALKGSPPILYQFYHEDVTLGNSLASSGGEASINLSLTAEHSGNYSCEANNGLIAQHSKVVTLIVTVPVSRPILTLRAPRAQAMVGDMVELRCEALTGSPPILYRFYHEDVTLGNSSAPSGGGTSFNLSLTTEHSGNYSCEADNGVWAQRSEVMTLSIARLIDSRSGAVATGVTWGLLGLTGLIAGALLLYFWFLRKTGGRSSSEPSRIPSDLDPQEPTYHNVPAWIELQPVYANVNTRGGDVVYSEVRSIQERSKHAVASDPKLLRNEESPVIYSQVKMAALSQSKSLSPHLAKNRLGSAGEWKEEEVLWPGPWSNRDAGGIREGFWSITLSVCLFSKETQQMVCTLNAKSNRSSKYRPLDVTGSPGWCQTWVESSQESCLLRLFWGRGQPQMASLWRKCPDGGGAHCCLLKLQQTLYPSSHCGHTNTPKALVMISPPDLTFLKLGDTLCLQPMKFSQTLWAPMKLQVTSVKPLELCNLPTFVSPNLYPQSKGLYNPENYGPRNRKHGELGSKSGSRVEKTPVKVVGESFKGKKSKSGSRHCGKEVKRSLRTGIPHYRKVMGPPDTLQTHSPQWGWEPEA</sequence>
<dbReference type="FunFam" id="2.60.40.10:FF:001884">
    <property type="entry name" value="Fc receptor like 4"/>
    <property type="match status" value="1"/>
</dbReference>
<keyword evidence="9" id="KW-0675">Receptor</keyword>
<dbReference type="FunFam" id="2.60.40.10:FF:001308">
    <property type="entry name" value="Fc receptor like 4"/>
    <property type="match status" value="1"/>
</dbReference>
<keyword evidence="4 14" id="KW-0732">Signal</keyword>
<keyword evidence="10" id="KW-0325">Glycoprotein</keyword>
<feature type="chain" id="PRO_5017954654" evidence="14">
    <location>
        <begin position="16"/>
        <end position="1174"/>
    </location>
</feature>
<feature type="domain" description="Ig-like" evidence="15">
    <location>
        <begin position="480"/>
        <end position="564"/>
    </location>
</feature>
<keyword evidence="6 13" id="KW-1133">Transmembrane helix</keyword>
<feature type="domain" description="Ig-like" evidence="15">
    <location>
        <begin position="19"/>
        <end position="94"/>
    </location>
</feature>
<dbReference type="OrthoDB" id="9950534at2759"/>
<dbReference type="InterPro" id="IPR003598">
    <property type="entry name" value="Ig_sub2"/>
</dbReference>
<evidence type="ECO:0000256" key="8">
    <source>
        <dbReference type="ARBA" id="ARBA00023157"/>
    </source>
</evidence>
<dbReference type="FunFam" id="2.60.40.10:FF:000357">
    <property type="entry name" value="Fc receptor like 1"/>
    <property type="match status" value="4"/>
</dbReference>
<dbReference type="PROSITE" id="PS50835">
    <property type="entry name" value="IG_LIKE"/>
    <property type="match status" value="7"/>
</dbReference>
<dbReference type="GO" id="GO:0004888">
    <property type="term" value="F:transmembrane signaling receptor activity"/>
    <property type="evidence" value="ECO:0007669"/>
    <property type="project" value="TreeGrafter"/>
</dbReference>
<feature type="domain" description="Ig-like" evidence="15">
    <location>
        <begin position="188"/>
        <end position="266"/>
    </location>
</feature>
<dbReference type="InterPro" id="IPR013151">
    <property type="entry name" value="Immunoglobulin_dom"/>
</dbReference>
<dbReference type="Gene3D" id="2.60.40.10">
    <property type="entry name" value="Immunoglobulins"/>
    <property type="match status" value="8"/>
</dbReference>
<evidence type="ECO:0000256" key="3">
    <source>
        <dbReference type="ARBA" id="ARBA00022692"/>
    </source>
</evidence>
<dbReference type="GO" id="GO:0007166">
    <property type="term" value="P:cell surface receptor signaling pathway"/>
    <property type="evidence" value="ECO:0007669"/>
    <property type="project" value="TreeGrafter"/>
</dbReference>
<keyword evidence="3 13" id="KW-0812">Transmembrane</keyword>
<organism evidence="16 17">
    <name type="scientific">Carlito syrichta</name>
    <name type="common">Philippine tarsier</name>
    <name type="synonym">Tarsius syrichta</name>
    <dbReference type="NCBI Taxonomy" id="1868482"/>
    <lineage>
        <taxon>Eukaryota</taxon>
        <taxon>Metazoa</taxon>
        <taxon>Chordata</taxon>
        <taxon>Craniata</taxon>
        <taxon>Vertebrata</taxon>
        <taxon>Euteleostomi</taxon>
        <taxon>Mammalia</taxon>
        <taxon>Eutheria</taxon>
        <taxon>Euarchontoglires</taxon>
        <taxon>Primates</taxon>
        <taxon>Haplorrhini</taxon>
        <taxon>Tarsiiformes</taxon>
        <taxon>Tarsiidae</taxon>
        <taxon>Carlito</taxon>
    </lineage>
</organism>
<name>A0A3Q0DVA7_CARSF</name>
<evidence type="ECO:0000256" key="10">
    <source>
        <dbReference type="ARBA" id="ARBA00023180"/>
    </source>
</evidence>
<dbReference type="SMART" id="SM00408">
    <property type="entry name" value="IGc2"/>
    <property type="match status" value="8"/>
</dbReference>
<evidence type="ECO:0000313" key="17">
    <source>
        <dbReference type="RefSeq" id="XP_021566497.1"/>
    </source>
</evidence>
<feature type="region of interest" description="Disordered" evidence="12">
    <location>
        <begin position="1091"/>
        <end position="1174"/>
    </location>
</feature>
<dbReference type="InterPro" id="IPR007110">
    <property type="entry name" value="Ig-like_dom"/>
</dbReference>
<keyword evidence="16" id="KW-1185">Reference proteome</keyword>
<keyword evidence="5" id="KW-0677">Repeat</keyword>
<evidence type="ECO:0000256" key="4">
    <source>
        <dbReference type="ARBA" id="ARBA00022729"/>
    </source>
</evidence>
<dbReference type="Proteomes" id="UP000189704">
    <property type="component" value="Unplaced"/>
</dbReference>
<keyword evidence="7 13" id="KW-0472">Membrane</keyword>
<evidence type="ECO:0000256" key="12">
    <source>
        <dbReference type="SAM" id="MobiDB-lite"/>
    </source>
</evidence>
<keyword evidence="8" id="KW-1015">Disulfide bond</keyword>
<dbReference type="PANTHER" id="PTHR11481">
    <property type="entry name" value="IMMUNOGLOBULIN FC RECEPTOR"/>
    <property type="match status" value="1"/>
</dbReference>
<dbReference type="Pfam" id="PF13895">
    <property type="entry name" value="Ig_2"/>
    <property type="match status" value="5"/>
</dbReference>
<evidence type="ECO:0000256" key="14">
    <source>
        <dbReference type="SAM" id="SignalP"/>
    </source>
</evidence>
<dbReference type="Pfam" id="PF13927">
    <property type="entry name" value="Ig_3"/>
    <property type="match status" value="1"/>
</dbReference>
<keyword evidence="11" id="KW-0393">Immunoglobulin domain</keyword>
<evidence type="ECO:0000256" key="7">
    <source>
        <dbReference type="ARBA" id="ARBA00023136"/>
    </source>
</evidence>
<dbReference type="SUPFAM" id="SSF48726">
    <property type="entry name" value="Immunoglobulin"/>
    <property type="match status" value="8"/>
</dbReference>
<proteinExistence type="predicted"/>
<dbReference type="AlphaFoldDB" id="A0A3Q0DVA7"/>
<dbReference type="KEGG" id="csyr:103257264"/>
<evidence type="ECO:0000256" key="1">
    <source>
        <dbReference type="ARBA" id="ARBA00004251"/>
    </source>
</evidence>
<evidence type="ECO:0000256" key="11">
    <source>
        <dbReference type="ARBA" id="ARBA00023319"/>
    </source>
</evidence>
<feature type="domain" description="Ig-like" evidence="15">
    <location>
        <begin position="572"/>
        <end position="659"/>
    </location>
</feature>
<keyword evidence="2" id="KW-1003">Cell membrane</keyword>
<feature type="domain" description="Ig-like" evidence="15">
    <location>
        <begin position="387"/>
        <end position="470"/>
    </location>
</feature>
<evidence type="ECO:0000256" key="6">
    <source>
        <dbReference type="ARBA" id="ARBA00022989"/>
    </source>
</evidence>
<gene>
    <name evidence="17" type="primary">FCRL5</name>
</gene>
<reference evidence="17" key="1">
    <citation type="submission" date="2025-08" db="UniProtKB">
        <authorList>
            <consortium name="RefSeq"/>
        </authorList>
    </citation>
    <scope>IDENTIFICATION</scope>
</reference>
<feature type="compositionally biased region" description="Basic residues" evidence="12">
    <location>
        <begin position="1126"/>
        <end position="1135"/>
    </location>
</feature>
<feature type="transmembrane region" description="Helical" evidence="13">
    <location>
        <begin position="766"/>
        <end position="787"/>
    </location>
</feature>
<evidence type="ECO:0000256" key="2">
    <source>
        <dbReference type="ARBA" id="ARBA00022475"/>
    </source>
</evidence>
<dbReference type="RefSeq" id="XP_021566497.1">
    <property type="nucleotide sequence ID" value="XM_021710822.1"/>
</dbReference>
<dbReference type="GO" id="GO:0006955">
    <property type="term" value="P:immune response"/>
    <property type="evidence" value="ECO:0007669"/>
    <property type="project" value="TreeGrafter"/>
</dbReference>
<dbReference type="InterPro" id="IPR050488">
    <property type="entry name" value="Ig_Fc_receptor"/>
</dbReference>
<dbReference type="InterPro" id="IPR036179">
    <property type="entry name" value="Ig-like_dom_sf"/>
</dbReference>
<comment type="subcellular location">
    <subcellularLocation>
        <location evidence="1">Cell membrane</location>
        <topology evidence="1">Single-pass type I membrane protein</topology>
    </subcellularLocation>
</comment>
<feature type="signal peptide" evidence="14">
    <location>
        <begin position="1"/>
        <end position="15"/>
    </location>
</feature>
<dbReference type="Pfam" id="PF00047">
    <property type="entry name" value="ig"/>
    <property type="match status" value="1"/>
</dbReference>
<accession>A0A3Q0DVA7</accession>
<feature type="domain" description="Ig-like" evidence="15">
    <location>
        <begin position="270"/>
        <end position="368"/>
    </location>
</feature>
<dbReference type="PANTHER" id="PTHR11481:SF68">
    <property type="entry name" value="FC RECEPTOR-LIKE PROTEIN 5"/>
    <property type="match status" value="1"/>
</dbReference>
<dbReference type="InterPro" id="IPR013783">
    <property type="entry name" value="Ig-like_fold"/>
</dbReference>
<evidence type="ECO:0000256" key="9">
    <source>
        <dbReference type="ARBA" id="ARBA00023170"/>
    </source>
</evidence>
<evidence type="ECO:0000256" key="5">
    <source>
        <dbReference type="ARBA" id="ARBA00022737"/>
    </source>
</evidence>